<dbReference type="InterPro" id="IPR012942">
    <property type="entry name" value="SRR1-like"/>
</dbReference>
<proteinExistence type="predicted"/>
<organism evidence="3 4">
    <name type="scientific">Dactylonectria estremocensis</name>
    <dbReference type="NCBI Taxonomy" id="1079267"/>
    <lineage>
        <taxon>Eukaryota</taxon>
        <taxon>Fungi</taxon>
        <taxon>Dikarya</taxon>
        <taxon>Ascomycota</taxon>
        <taxon>Pezizomycotina</taxon>
        <taxon>Sordariomycetes</taxon>
        <taxon>Hypocreomycetidae</taxon>
        <taxon>Hypocreales</taxon>
        <taxon>Nectriaceae</taxon>
        <taxon>Dactylonectria</taxon>
    </lineage>
</organism>
<feature type="compositionally biased region" description="Basic residues" evidence="1">
    <location>
        <begin position="34"/>
        <end position="46"/>
    </location>
</feature>
<dbReference type="OrthoDB" id="5318346at2759"/>
<evidence type="ECO:0000313" key="4">
    <source>
        <dbReference type="Proteomes" id="UP000717696"/>
    </source>
</evidence>
<dbReference type="AlphaFoldDB" id="A0A9P9EE80"/>
<feature type="compositionally biased region" description="Basic and acidic residues" evidence="1">
    <location>
        <begin position="287"/>
        <end position="296"/>
    </location>
</feature>
<reference evidence="3" key="1">
    <citation type="journal article" date="2021" name="Nat. Commun.">
        <title>Genetic determinants of endophytism in the Arabidopsis root mycobiome.</title>
        <authorList>
            <person name="Mesny F."/>
            <person name="Miyauchi S."/>
            <person name="Thiergart T."/>
            <person name="Pickel B."/>
            <person name="Atanasova L."/>
            <person name="Karlsson M."/>
            <person name="Huettel B."/>
            <person name="Barry K.W."/>
            <person name="Haridas S."/>
            <person name="Chen C."/>
            <person name="Bauer D."/>
            <person name="Andreopoulos W."/>
            <person name="Pangilinan J."/>
            <person name="LaButti K."/>
            <person name="Riley R."/>
            <person name="Lipzen A."/>
            <person name="Clum A."/>
            <person name="Drula E."/>
            <person name="Henrissat B."/>
            <person name="Kohler A."/>
            <person name="Grigoriev I.V."/>
            <person name="Martin F.M."/>
            <person name="Hacquard S."/>
        </authorList>
    </citation>
    <scope>NUCLEOTIDE SEQUENCE</scope>
    <source>
        <strain evidence="3">MPI-CAGE-AT-0021</strain>
    </source>
</reference>
<dbReference type="EMBL" id="JAGMUU010000016">
    <property type="protein sequence ID" value="KAH7136695.1"/>
    <property type="molecule type" value="Genomic_DNA"/>
</dbReference>
<evidence type="ECO:0000256" key="1">
    <source>
        <dbReference type="SAM" id="MobiDB-lite"/>
    </source>
</evidence>
<evidence type="ECO:0000313" key="3">
    <source>
        <dbReference type="EMBL" id="KAH7136695.1"/>
    </source>
</evidence>
<comment type="caution">
    <text evidence="3">The sequence shown here is derived from an EMBL/GenBank/DDBJ whole genome shotgun (WGS) entry which is preliminary data.</text>
</comment>
<dbReference type="PANTHER" id="PTHR42080">
    <property type="entry name" value="SRR1 DOMAIN-CONTAINING PROTEIN"/>
    <property type="match status" value="1"/>
</dbReference>
<sequence length="303" mass="33672">MPPQDTQPAAPANDHDHDHHPSAPQESEWTQVKSKSRRNGRPHTRPRAAAELPVTSRTSDLRPVADIAASYRRLRARWEDETCCRQVRDLVADRAAGVRRVSRAVNLGVGTFDPEDASWEAKRSSPLQLMAFLVMVEELEKITGGKIDCVFQDPVFTQSDKDFLASLGHEVVETPAAFDMVDADTFLYGIHLYQGIYTMALKSSLPVIFVGTGWDVWDDLSNTKGLEEMEKMEKTYIKTPFPQDSHSFAFSNTSIYWRPAVEAGTDLSAPENKNKPSVEAENSMPSGEDKGGRSSKLESTTVS</sequence>
<feature type="region of interest" description="Disordered" evidence="1">
    <location>
        <begin position="266"/>
        <end position="303"/>
    </location>
</feature>
<keyword evidence="4" id="KW-1185">Reference proteome</keyword>
<name>A0A9P9EE80_9HYPO</name>
<feature type="region of interest" description="Disordered" evidence="1">
    <location>
        <begin position="1"/>
        <end position="57"/>
    </location>
</feature>
<dbReference type="Proteomes" id="UP000717696">
    <property type="component" value="Unassembled WGS sequence"/>
</dbReference>
<gene>
    <name evidence="3" type="ORF">B0J13DRAFT_79851</name>
</gene>
<dbReference type="Pfam" id="PF07985">
    <property type="entry name" value="SRR1"/>
    <property type="match status" value="1"/>
</dbReference>
<evidence type="ECO:0000259" key="2">
    <source>
        <dbReference type="Pfam" id="PF07985"/>
    </source>
</evidence>
<accession>A0A9P9EE80</accession>
<dbReference type="PANTHER" id="PTHR42080:SF1">
    <property type="entry name" value="SRR1-LIKE DOMAIN-CONTAINING PROTEIN"/>
    <property type="match status" value="1"/>
</dbReference>
<protein>
    <recommendedName>
        <fullName evidence="2">SRR1-like domain-containing protein</fullName>
    </recommendedName>
</protein>
<feature type="domain" description="SRR1-like" evidence="2">
    <location>
        <begin position="95"/>
        <end position="257"/>
    </location>
</feature>